<proteinExistence type="inferred from homology"/>
<feature type="transmembrane region" description="Helical" evidence="11">
    <location>
        <begin position="12"/>
        <end position="31"/>
    </location>
</feature>
<feature type="domain" description="Ion transport" evidence="12">
    <location>
        <begin position="98"/>
        <end position="329"/>
    </location>
</feature>
<keyword evidence="5 11" id="KW-1133">Transmembrane helix</keyword>
<dbReference type="GO" id="GO:0016020">
    <property type="term" value="C:membrane"/>
    <property type="evidence" value="ECO:0007669"/>
    <property type="project" value="InterPro"/>
</dbReference>
<name>A0A4U5Q8S2_POPAL</name>
<dbReference type="InterPro" id="IPR014710">
    <property type="entry name" value="RmlC-like_jellyroll"/>
</dbReference>
<evidence type="ECO:0000256" key="11">
    <source>
        <dbReference type="SAM" id="Phobius"/>
    </source>
</evidence>
<dbReference type="SUPFAM" id="SSF51206">
    <property type="entry name" value="cAMP-binding domain-like"/>
    <property type="match status" value="1"/>
</dbReference>
<dbReference type="Gene3D" id="1.10.287.70">
    <property type="match status" value="1"/>
</dbReference>
<protein>
    <recommendedName>
        <fullName evidence="12">Ion transport domain-containing protein</fullName>
    </recommendedName>
</protein>
<gene>
    <name evidence="13" type="ORF">D5086_0000140310</name>
</gene>
<keyword evidence="3" id="KW-0813">Transport</keyword>
<keyword evidence="8" id="KW-1071">Ligand-gated ion channel</keyword>
<dbReference type="Gene3D" id="1.10.287.630">
    <property type="entry name" value="Helix hairpin bin"/>
    <property type="match status" value="1"/>
</dbReference>
<dbReference type="AlphaFoldDB" id="A0A4U5Q8S2"/>
<evidence type="ECO:0000256" key="5">
    <source>
        <dbReference type="ARBA" id="ARBA00022989"/>
    </source>
</evidence>
<accession>A0A4U5Q8S2</accession>
<evidence type="ECO:0000313" key="13">
    <source>
        <dbReference type="EMBL" id="TKS04705.1"/>
    </source>
</evidence>
<dbReference type="Gene3D" id="2.60.120.10">
    <property type="entry name" value="Jelly Rolls"/>
    <property type="match status" value="1"/>
</dbReference>
<evidence type="ECO:0000256" key="2">
    <source>
        <dbReference type="ARBA" id="ARBA00010486"/>
    </source>
</evidence>
<evidence type="ECO:0000256" key="7">
    <source>
        <dbReference type="ARBA" id="ARBA00023136"/>
    </source>
</evidence>
<evidence type="ECO:0000256" key="6">
    <source>
        <dbReference type="ARBA" id="ARBA00023065"/>
    </source>
</evidence>
<dbReference type="Pfam" id="PF00520">
    <property type="entry name" value="Ion_trans"/>
    <property type="match status" value="1"/>
</dbReference>
<feature type="transmembrane region" description="Helical" evidence="11">
    <location>
        <begin position="137"/>
        <end position="156"/>
    </location>
</feature>
<evidence type="ECO:0000256" key="1">
    <source>
        <dbReference type="ARBA" id="ARBA00004127"/>
    </source>
</evidence>
<keyword evidence="9" id="KW-0407">Ion channel</keyword>
<comment type="similarity">
    <text evidence="2">Belongs to the cyclic nucleotide-gated cation channel (TC 1.A.1.5) family.</text>
</comment>
<dbReference type="EMBL" id="RCHU01000454">
    <property type="protein sequence ID" value="TKS04705.1"/>
    <property type="molecule type" value="Genomic_DNA"/>
</dbReference>
<dbReference type="GO" id="GO:0012505">
    <property type="term" value="C:endomembrane system"/>
    <property type="evidence" value="ECO:0007669"/>
    <property type="project" value="UniProtKB-SubCell"/>
</dbReference>
<comment type="subcellular location">
    <subcellularLocation>
        <location evidence="1">Endomembrane system</location>
        <topology evidence="1">Multi-pass membrane protein</topology>
    </subcellularLocation>
</comment>
<sequence length="587" mass="67717">MENSVKFFEGRILLYPFLGCVEYVIGLLTVMEFKKEKLVRFNGRQNLEKTLPVHKTEGGGINSDRNTSNKVPRFGRFKVFPENHHEPYRRERILDPGIHIVIKLRTAYVSPSSRVFGRGELVMDPKLIARRYLRSDFFIDLVAALPLPQIVIWFIIPTIRSPRADHTNNAIVLIVLLQYIPRLYLIFPLSSEIIKATGVVTKTAWAGAAYNLLLYMLASHVLGASSYLLSIELHATCWKSACKHELSPITCNPRYLNCDAFEFPDRNRKYFPLSFLKYFYCLCSYGQSLSTSTFIGETAFAILIAILGLVLFTHLIGIMQTYLQSITVRLEEWRLKRRDTEEWMKHRQLPQSLRERVRIFVQYKWLATRGVDEESILRTLPTDLRRDIQRHLCLDLVRRVRDSLVLLSSILKSHAALANVFPKCHMGKLESSTPNGGRTGFFNSITSRPGDFCGEELLAWALLPKSTLNLPSSTRTVRALEEVEAFVLRAEDLKFVANQFRHLHSKKLQHTFHFYSYHWRTWAACFIQAAWRRHKKRMMAKSLSMSESFSVSVDEQTVCDETTLEEDEPSFAPSNSQAKQHLGVLQY</sequence>
<keyword evidence="7 11" id="KW-0472">Membrane</keyword>
<dbReference type="FunFam" id="1.10.287.630:FF:000003">
    <property type="entry name" value="Cyclic nucleotide-gated ion channel 1"/>
    <property type="match status" value="1"/>
</dbReference>
<keyword evidence="4 11" id="KW-0812">Transmembrane</keyword>
<dbReference type="InterPro" id="IPR018490">
    <property type="entry name" value="cNMP-bd_dom_sf"/>
</dbReference>
<dbReference type="CDD" id="cd23767">
    <property type="entry name" value="IQCD"/>
    <property type="match status" value="1"/>
</dbReference>
<evidence type="ECO:0000256" key="8">
    <source>
        <dbReference type="ARBA" id="ARBA00023286"/>
    </source>
</evidence>
<dbReference type="SUPFAM" id="SSF81324">
    <property type="entry name" value="Voltage-gated potassium channels"/>
    <property type="match status" value="1"/>
</dbReference>
<feature type="region of interest" description="Disordered" evidence="10">
    <location>
        <begin position="564"/>
        <end position="587"/>
    </location>
</feature>
<evidence type="ECO:0000256" key="4">
    <source>
        <dbReference type="ARBA" id="ARBA00022692"/>
    </source>
</evidence>
<dbReference type="InterPro" id="IPR005821">
    <property type="entry name" value="Ion_trans_dom"/>
</dbReference>
<dbReference type="PANTHER" id="PTHR45651">
    <property type="entry name" value="CYCLIC NUCLEOTIDE-GATED ION CHANNEL 15-RELATED-RELATED"/>
    <property type="match status" value="1"/>
</dbReference>
<organism evidence="13">
    <name type="scientific">Populus alba</name>
    <name type="common">White poplar</name>
    <dbReference type="NCBI Taxonomy" id="43335"/>
    <lineage>
        <taxon>Eukaryota</taxon>
        <taxon>Viridiplantae</taxon>
        <taxon>Streptophyta</taxon>
        <taxon>Embryophyta</taxon>
        <taxon>Tracheophyta</taxon>
        <taxon>Spermatophyta</taxon>
        <taxon>Magnoliopsida</taxon>
        <taxon>eudicotyledons</taxon>
        <taxon>Gunneridae</taxon>
        <taxon>Pentapetalae</taxon>
        <taxon>rosids</taxon>
        <taxon>fabids</taxon>
        <taxon>Malpighiales</taxon>
        <taxon>Salicaceae</taxon>
        <taxon>Saliceae</taxon>
        <taxon>Populus</taxon>
    </lineage>
</organism>
<reference evidence="13" key="1">
    <citation type="submission" date="2018-10" db="EMBL/GenBank/DDBJ databases">
        <title>Population genomic analysis revealed the cold adaptation of white poplar.</title>
        <authorList>
            <person name="Liu Y.-J."/>
        </authorList>
    </citation>
    <scope>NUCLEOTIDE SEQUENCE [LARGE SCALE GENOMIC DNA]</scope>
    <source>
        <strain evidence="13">PAL-ZL1</strain>
    </source>
</reference>
<evidence type="ECO:0000256" key="10">
    <source>
        <dbReference type="SAM" id="MobiDB-lite"/>
    </source>
</evidence>
<evidence type="ECO:0000256" key="9">
    <source>
        <dbReference type="ARBA" id="ARBA00023303"/>
    </source>
</evidence>
<keyword evidence="6" id="KW-0406">Ion transport</keyword>
<feature type="transmembrane region" description="Helical" evidence="11">
    <location>
        <begin position="299"/>
        <end position="319"/>
    </location>
</feature>
<feature type="transmembrane region" description="Helical" evidence="11">
    <location>
        <begin position="208"/>
        <end position="229"/>
    </location>
</feature>
<dbReference type="STRING" id="43335.A0A4U5Q8S2"/>
<dbReference type="GO" id="GO:0005216">
    <property type="term" value="F:monoatomic ion channel activity"/>
    <property type="evidence" value="ECO:0007669"/>
    <property type="project" value="InterPro"/>
</dbReference>
<evidence type="ECO:0000256" key="3">
    <source>
        <dbReference type="ARBA" id="ARBA00022448"/>
    </source>
</evidence>
<comment type="caution">
    <text evidence="13">The sequence shown here is derived from an EMBL/GenBank/DDBJ whole genome shotgun (WGS) entry which is preliminary data.</text>
</comment>
<dbReference type="PANTHER" id="PTHR45651:SF9">
    <property type="entry name" value="CYCLIC NUCLEOTIDE-GATED ION CHANNEL 14-RELATED"/>
    <property type="match status" value="1"/>
</dbReference>
<feature type="transmembrane region" description="Helical" evidence="11">
    <location>
        <begin position="168"/>
        <end position="187"/>
    </location>
</feature>
<evidence type="ECO:0000259" key="12">
    <source>
        <dbReference type="Pfam" id="PF00520"/>
    </source>
</evidence>